<dbReference type="Pfam" id="PF13181">
    <property type="entry name" value="TPR_8"/>
    <property type="match status" value="1"/>
</dbReference>
<dbReference type="InterPro" id="IPR019734">
    <property type="entry name" value="TPR_rpt"/>
</dbReference>
<sequence length="375" mass="42824">MKTKISYRLYFLISSFFLLSQVLWPQQKMDSILALATQQIYENPNLAIEKANEILKSPEATIDLKVRAIIVVSTAYSSKRDYEKSLEYSLRAIDMLPNVTDINLKILLLNRTGGQYQELKVYDKSLTYLDEAYKLLKTLSESIDKSKALGFNNLVRGFIYREQMSCDTALDYFNRSIEAYKKVSPQSLVTSNLSIACYNKGNCLLTINNLNDAEASFLQAITYAENNNAKSLIAFAKKGLAGFYTAKKNYQKAIDLLVEALQNSEEVGDKILNRSIYMALANNYLAVNDLKNYSLYQNKTLSIHDEIIETERKSIDNSIQNIMEANSKKIDDFQKRNNLFRSILLILIIVVIIFIVQSIYSSEKTLNTLKKQLKL</sequence>
<dbReference type="STRING" id="746697.Aeqsu_2210"/>
<dbReference type="KEGG" id="asl:Aeqsu_2210"/>
<dbReference type="eggNOG" id="COG0457">
    <property type="taxonomic scope" value="Bacteria"/>
</dbReference>
<feature type="repeat" description="TPR" evidence="1">
    <location>
        <begin position="66"/>
        <end position="99"/>
    </location>
</feature>
<dbReference type="InterPro" id="IPR011990">
    <property type="entry name" value="TPR-like_helical_dom_sf"/>
</dbReference>
<dbReference type="AlphaFoldDB" id="I3YXF2"/>
<dbReference type="PROSITE" id="PS50005">
    <property type="entry name" value="TPR"/>
    <property type="match status" value="1"/>
</dbReference>
<dbReference type="EMBL" id="CP003280">
    <property type="protein sequence ID" value="AFL81670.1"/>
    <property type="molecule type" value="Genomic_DNA"/>
</dbReference>
<dbReference type="SUPFAM" id="SSF48452">
    <property type="entry name" value="TPR-like"/>
    <property type="match status" value="1"/>
</dbReference>
<evidence type="ECO:0000313" key="4">
    <source>
        <dbReference type="Proteomes" id="UP000006049"/>
    </source>
</evidence>
<name>I3YXF2_AEQSU</name>
<keyword evidence="1" id="KW-0802">TPR repeat</keyword>
<protein>
    <submittedName>
        <fullName evidence="3">Uncharacterized protein</fullName>
    </submittedName>
</protein>
<evidence type="ECO:0000313" key="3">
    <source>
        <dbReference type="EMBL" id="AFL81670.1"/>
    </source>
</evidence>
<reference evidence="3 4" key="1">
    <citation type="submission" date="2012-06" db="EMBL/GenBank/DDBJ databases">
        <title>The complete genome of Aequorivita sublithincola DSM 14238.</title>
        <authorList>
            <consortium name="US DOE Joint Genome Institute (JGI-PGF)"/>
            <person name="Lucas S."/>
            <person name="Copeland A."/>
            <person name="Lapidus A."/>
            <person name="Goodwin L."/>
            <person name="Pitluck S."/>
            <person name="Peters L."/>
            <person name="Munk A.C.C."/>
            <person name="Kyrpides N."/>
            <person name="Mavromatis K."/>
            <person name="Pagani I."/>
            <person name="Ivanova N."/>
            <person name="Ovchinnikova G."/>
            <person name="Zeytun A."/>
            <person name="Detter J.C."/>
            <person name="Han C."/>
            <person name="Land M."/>
            <person name="Hauser L."/>
            <person name="Markowitz V."/>
            <person name="Cheng J.-F."/>
            <person name="Hugenholtz P."/>
            <person name="Woyke T."/>
            <person name="Wu D."/>
            <person name="Tindall B."/>
            <person name="Faehnrich R."/>
            <person name="Brambilla E."/>
            <person name="Klenk H.-P."/>
            <person name="Eisen J.A."/>
        </authorList>
    </citation>
    <scope>NUCLEOTIDE SEQUENCE [LARGE SCALE GENOMIC DNA]</scope>
    <source>
        <strain evidence="4">DSM 14238 / LMG 21431 / ACAM 643 / 9-3</strain>
    </source>
</reference>
<feature type="transmembrane region" description="Helical" evidence="2">
    <location>
        <begin position="339"/>
        <end position="360"/>
    </location>
</feature>
<keyword evidence="2" id="KW-1133">Transmembrane helix</keyword>
<gene>
    <name evidence="3" type="ordered locus">Aeqsu_2210</name>
</gene>
<dbReference type="HOGENOM" id="CLU_732988_0_0_10"/>
<keyword evidence="2" id="KW-0472">Membrane</keyword>
<evidence type="ECO:0000256" key="2">
    <source>
        <dbReference type="SAM" id="Phobius"/>
    </source>
</evidence>
<accession>I3YXF2</accession>
<evidence type="ECO:0000256" key="1">
    <source>
        <dbReference type="PROSITE-ProRule" id="PRU00339"/>
    </source>
</evidence>
<organism evidence="3 4">
    <name type="scientific">Aequorivita sublithincola (strain DSM 14238 / LMG 21431 / ACAM 643 / 9-3)</name>
    <dbReference type="NCBI Taxonomy" id="746697"/>
    <lineage>
        <taxon>Bacteria</taxon>
        <taxon>Pseudomonadati</taxon>
        <taxon>Bacteroidota</taxon>
        <taxon>Flavobacteriia</taxon>
        <taxon>Flavobacteriales</taxon>
        <taxon>Flavobacteriaceae</taxon>
        <taxon>Aequorivita</taxon>
    </lineage>
</organism>
<keyword evidence="2" id="KW-0812">Transmembrane</keyword>
<dbReference type="SMART" id="SM00028">
    <property type="entry name" value="TPR"/>
    <property type="match status" value="5"/>
</dbReference>
<keyword evidence="4" id="KW-1185">Reference proteome</keyword>
<dbReference type="Gene3D" id="1.25.40.10">
    <property type="entry name" value="Tetratricopeptide repeat domain"/>
    <property type="match status" value="2"/>
</dbReference>
<proteinExistence type="predicted"/>
<dbReference type="Proteomes" id="UP000006049">
    <property type="component" value="Chromosome"/>
</dbReference>